<dbReference type="EMBL" id="JAGGLB010000017">
    <property type="protein sequence ID" value="MBP1993237.1"/>
    <property type="molecule type" value="Genomic_DNA"/>
</dbReference>
<keyword evidence="2" id="KW-1015">Disulfide bond</keyword>
<dbReference type="InterPro" id="IPR013320">
    <property type="entry name" value="ConA-like_dom_sf"/>
</dbReference>
<evidence type="ECO:0000313" key="4">
    <source>
        <dbReference type="EMBL" id="MBP1993237.1"/>
    </source>
</evidence>
<evidence type="ECO:0000256" key="1">
    <source>
        <dbReference type="ARBA" id="ARBA00022729"/>
    </source>
</evidence>
<dbReference type="SUPFAM" id="SSF49899">
    <property type="entry name" value="Concanavalin A-like lectins/glucanases"/>
    <property type="match status" value="1"/>
</dbReference>
<evidence type="ECO:0000313" key="5">
    <source>
        <dbReference type="Proteomes" id="UP001519287"/>
    </source>
</evidence>
<dbReference type="InterPro" id="IPR006558">
    <property type="entry name" value="LamG-like"/>
</dbReference>
<organism evidence="4 5">
    <name type="scientific">Paenibacillus eucommiae</name>
    <dbReference type="NCBI Taxonomy" id="1355755"/>
    <lineage>
        <taxon>Bacteria</taxon>
        <taxon>Bacillati</taxon>
        <taxon>Bacillota</taxon>
        <taxon>Bacilli</taxon>
        <taxon>Bacillales</taxon>
        <taxon>Paenibacillaceae</taxon>
        <taxon>Paenibacillus</taxon>
    </lineage>
</organism>
<keyword evidence="1" id="KW-0732">Signal</keyword>
<sequence>MTEQIRARHTEAVKRSGYWPLRTDCNDRTEQERHGVPQSIRFEDGAALFNGNDSTIVLPDLTETDGTLPFTMSLEFQVDDEGGFLPGGLGSRFSNERMEGWHLSVLTQAGVTSSQPNWRNLQFGWSTGKAADVWKDWGSPGNSRFIGALCVYSGDLYAGTFDDARDGKGRVHRLDEDGSWVDCGNPDNSNMVMSLVEYKGRLYAGTMRYKAGGSQIDGSANVEPGGRIYRYEGGQSWTLFAELPVEGNDSVGAMTVYDNRLIAMSFYPYGIFAFDENGDCEPLGAPGPEGTTRTHTLAAFQGRLFVGCNESAGVYSRTLQDPWEYCGNVPNCDQVYCFSVYQDEFLMGIWREARMYSYDGGTQWSDRGMMASELEVMGVSVFNGKLYGGTLPGGHVYRYNGNSDWELAGVLEPQDPSIKYRRVWSMAVYKGQLFAGTLPSGKVWSLQNEPLATCDSSLSGQWHRATVTYDLKQLSLYLDGQFVSSAPFPDSDRPTLSGIPLVLGQGPQCHFSGKIREVEIYDGALSAEEIADMYS</sequence>
<feature type="domain" description="LamG-like jellyroll fold" evidence="3">
    <location>
        <begin position="414"/>
        <end position="528"/>
    </location>
</feature>
<dbReference type="SMART" id="SM00560">
    <property type="entry name" value="LamGL"/>
    <property type="match status" value="1"/>
</dbReference>
<dbReference type="Pfam" id="PF13385">
    <property type="entry name" value="Laminin_G_3"/>
    <property type="match status" value="1"/>
</dbReference>
<reference evidence="4 5" key="1">
    <citation type="submission" date="2021-03" db="EMBL/GenBank/DDBJ databases">
        <title>Genomic Encyclopedia of Type Strains, Phase IV (KMG-IV): sequencing the most valuable type-strain genomes for metagenomic binning, comparative biology and taxonomic classification.</title>
        <authorList>
            <person name="Goeker M."/>
        </authorList>
    </citation>
    <scope>NUCLEOTIDE SEQUENCE [LARGE SCALE GENOMIC DNA]</scope>
    <source>
        <strain evidence="4 5">DSM 26048</strain>
    </source>
</reference>
<evidence type="ECO:0000259" key="3">
    <source>
        <dbReference type="SMART" id="SM00560"/>
    </source>
</evidence>
<evidence type="ECO:0000256" key="2">
    <source>
        <dbReference type="ARBA" id="ARBA00023157"/>
    </source>
</evidence>
<gene>
    <name evidence="4" type="ORF">J2Z66_004854</name>
</gene>
<dbReference type="SUPFAM" id="SSF63829">
    <property type="entry name" value="Calcium-dependent phosphotriesterase"/>
    <property type="match status" value="1"/>
</dbReference>
<dbReference type="RefSeq" id="WP_209974899.1">
    <property type="nucleotide sequence ID" value="NZ_JAGGLB010000017.1"/>
</dbReference>
<dbReference type="Proteomes" id="UP001519287">
    <property type="component" value="Unassembled WGS sequence"/>
</dbReference>
<comment type="caution">
    <text evidence="4">The sequence shown here is derived from an EMBL/GenBank/DDBJ whole genome shotgun (WGS) entry which is preliminary data.</text>
</comment>
<name>A0ABS4J072_9BACL</name>
<keyword evidence="5" id="KW-1185">Reference proteome</keyword>
<proteinExistence type="predicted"/>
<protein>
    <recommendedName>
        <fullName evidence="3">LamG-like jellyroll fold domain-containing protein</fullName>
    </recommendedName>
</protein>
<dbReference type="Gene3D" id="2.60.120.200">
    <property type="match status" value="1"/>
</dbReference>
<accession>A0ABS4J072</accession>